<dbReference type="InterPro" id="IPR034079">
    <property type="entry name" value="R3H_KhpB"/>
</dbReference>
<protein>
    <recommendedName>
        <fullName evidence="6">RNA-binding protein KhpB</fullName>
    </recommendedName>
    <alternativeName>
        <fullName evidence="6">RNA-binding protein EloR</fullName>
    </alternativeName>
</protein>
<keyword evidence="3 6" id="KW-0133">Cell shape</keyword>
<dbReference type="PROSITE" id="PS51061">
    <property type="entry name" value="R3H"/>
    <property type="match status" value="1"/>
</dbReference>
<dbReference type="CDD" id="cd02414">
    <property type="entry name" value="KH-II_Jag"/>
    <property type="match status" value="1"/>
</dbReference>
<keyword evidence="2 6" id="KW-0694">RNA-binding</keyword>
<reference evidence="8 9" key="1">
    <citation type="journal article" date="2016" name="Nat. Commun.">
        <title>Thousands of microbial genomes shed light on interconnected biogeochemical processes in an aquifer system.</title>
        <authorList>
            <person name="Anantharaman K."/>
            <person name="Brown C.T."/>
            <person name="Hug L.A."/>
            <person name="Sharon I."/>
            <person name="Castelle C.J."/>
            <person name="Probst A.J."/>
            <person name="Thomas B.C."/>
            <person name="Singh A."/>
            <person name="Wilkins M.J."/>
            <person name="Karaoz U."/>
            <person name="Brodie E.L."/>
            <person name="Williams K.H."/>
            <person name="Hubbard S.S."/>
            <person name="Banfield J.F."/>
        </authorList>
    </citation>
    <scope>NUCLEOTIDE SEQUENCE [LARGE SCALE GENOMIC DNA]</scope>
</reference>
<dbReference type="GO" id="GO:0005737">
    <property type="term" value="C:cytoplasm"/>
    <property type="evidence" value="ECO:0007669"/>
    <property type="project" value="UniProtKB-SubCell"/>
</dbReference>
<dbReference type="SUPFAM" id="SSF82708">
    <property type="entry name" value="R3H domain"/>
    <property type="match status" value="1"/>
</dbReference>
<dbReference type="InterPro" id="IPR038247">
    <property type="entry name" value="Jag_N_dom_sf"/>
</dbReference>
<dbReference type="GO" id="GO:0008360">
    <property type="term" value="P:regulation of cell shape"/>
    <property type="evidence" value="ECO:0007669"/>
    <property type="project" value="UniProtKB-KW"/>
</dbReference>
<comment type="function">
    <text evidence="6">A probable RNA chaperone. Forms a complex with KhpA which binds to cellular RNA and controls its expression. Plays a role in peptidoglycan (PG) homeostasis and cell length regulation.</text>
</comment>
<accession>A0A1F4S6Y7</accession>
<comment type="subcellular location">
    <subcellularLocation>
        <location evidence="6">Cytoplasm</location>
    </subcellularLocation>
</comment>
<dbReference type="GO" id="GO:0071555">
    <property type="term" value="P:cell wall organization"/>
    <property type="evidence" value="ECO:0007669"/>
    <property type="project" value="UniProtKB-KW"/>
</dbReference>
<feature type="domain" description="R3H" evidence="7">
    <location>
        <begin position="141"/>
        <end position="207"/>
    </location>
</feature>
<evidence type="ECO:0000313" key="9">
    <source>
        <dbReference type="Proteomes" id="UP000177905"/>
    </source>
</evidence>
<comment type="caution">
    <text evidence="8">The sequence shown here is derived from an EMBL/GenBank/DDBJ whole genome shotgun (WGS) entry which is preliminary data.</text>
</comment>
<dbReference type="Pfam" id="PF14804">
    <property type="entry name" value="Jag_N"/>
    <property type="match status" value="1"/>
</dbReference>
<gene>
    <name evidence="6" type="primary">khpB</name>
    <name evidence="6" type="synonym">eloR</name>
    <name evidence="8" type="ORF">A2290_02870</name>
</gene>
<dbReference type="Pfam" id="PF01424">
    <property type="entry name" value="R3H"/>
    <property type="match status" value="1"/>
</dbReference>
<dbReference type="GO" id="GO:0009252">
    <property type="term" value="P:peptidoglycan biosynthetic process"/>
    <property type="evidence" value="ECO:0007669"/>
    <property type="project" value="UniProtKB-UniRule"/>
</dbReference>
<dbReference type="InterPro" id="IPR001374">
    <property type="entry name" value="R3H_dom"/>
</dbReference>
<dbReference type="Gene3D" id="3.30.300.20">
    <property type="match status" value="1"/>
</dbReference>
<evidence type="ECO:0000313" key="8">
    <source>
        <dbReference type="EMBL" id="OGC16180.1"/>
    </source>
</evidence>
<evidence type="ECO:0000256" key="1">
    <source>
        <dbReference type="ARBA" id="ARBA00022490"/>
    </source>
</evidence>
<dbReference type="InterPro" id="IPR015946">
    <property type="entry name" value="KH_dom-like_a/b"/>
</dbReference>
<sequence length="207" mass="22583">MKKIKIKGKSVDEAKANGLKILGISEDEAVIQILKEGKPGVLGVFGGEEGEVEIREKISIGEDAKNILQELINGLSLMALAEFVSEEDNSVALEVKGEDLGKIIGKEGGMLKALQLLVSAMVSRDFERRIYVNIDAGGYREKHEQALCRIAKDAAKDVEDSGVEKMLPPMSSGDRRIIHIALKENSNIKTYSEGEGPERRLIIAPNK</sequence>
<dbReference type="InterPro" id="IPR039247">
    <property type="entry name" value="KhpB"/>
</dbReference>
<evidence type="ECO:0000256" key="3">
    <source>
        <dbReference type="ARBA" id="ARBA00022960"/>
    </source>
</evidence>
<keyword evidence="4 6" id="KW-0143">Chaperone</keyword>
<comment type="subunit">
    <text evidence="6">Forms a complex with KhpA.</text>
</comment>
<dbReference type="Gene3D" id="3.30.1370.50">
    <property type="entry name" value="R3H-like domain"/>
    <property type="match status" value="1"/>
</dbReference>
<dbReference type="InterPro" id="IPR036867">
    <property type="entry name" value="R3H_dom_sf"/>
</dbReference>
<dbReference type="CDD" id="cd02644">
    <property type="entry name" value="R3H_jag"/>
    <property type="match status" value="1"/>
</dbReference>
<evidence type="ECO:0000256" key="2">
    <source>
        <dbReference type="ARBA" id="ARBA00022884"/>
    </source>
</evidence>
<organism evidence="8 9">
    <name type="scientific">candidate division WOR-1 bacterium RIFOXYB2_FULL_36_35</name>
    <dbReference type="NCBI Taxonomy" id="1802578"/>
    <lineage>
        <taxon>Bacteria</taxon>
        <taxon>Bacillati</taxon>
        <taxon>Saganbacteria</taxon>
    </lineage>
</organism>
<dbReference type="PANTHER" id="PTHR35800:SF1">
    <property type="entry name" value="RNA-BINDING PROTEIN KHPB"/>
    <property type="match status" value="1"/>
</dbReference>
<evidence type="ECO:0000256" key="5">
    <source>
        <dbReference type="ARBA" id="ARBA00023316"/>
    </source>
</evidence>
<keyword evidence="1 6" id="KW-0963">Cytoplasm</keyword>
<dbReference type="EMBL" id="MEUA01000012">
    <property type="protein sequence ID" value="OGC16180.1"/>
    <property type="molecule type" value="Genomic_DNA"/>
</dbReference>
<proteinExistence type="inferred from homology"/>
<dbReference type="SMART" id="SM01245">
    <property type="entry name" value="Jag_N"/>
    <property type="match status" value="1"/>
</dbReference>
<dbReference type="SMART" id="SM00393">
    <property type="entry name" value="R3H"/>
    <property type="match status" value="1"/>
</dbReference>
<evidence type="ECO:0000256" key="6">
    <source>
        <dbReference type="HAMAP-Rule" id="MF_00867"/>
    </source>
</evidence>
<comment type="similarity">
    <text evidence="6">Belongs to the KhpB RNA-binding protein family.</text>
</comment>
<dbReference type="AlphaFoldDB" id="A0A1F4S6Y7"/>
<dbReference type="Pfam" id="PF13083">
    <property type="entry name" value="KH_KhpA-B"/>
    <property type="match status" value="1"/>
</dbReference>
<evidence type="ECO:0000256" key="4">
    <source>
        <dbReference type="ARBA" id="ARBA00023186"/>
    </source>
</evidence>
<feature type="region of interest" description="Jag_N domain" evidence="6">
    <location>
        <begin position="5"/>
        <end position="55"/>
    </location>
</feature>
<dbReference type="Proteomes" id="UP000177905">
    <property type="component" value="Unassembled WGS sequence"/>
</dbReference>
<dbReference type="Gene3D" id="3.30.30.80">
    <property type="entry name" value="probable RNA-binding protein from clostridium symbiosum atcc 14940"/>
    <property type="match status" value="1"/>
</dbReference>
<dbReference type="GO" id="GO:0003723">
    <property type="term" value="F:RNA binding"/>
    <property type="evidence" value="ECO:0007669"/>
    <property type="project" value="UniProtKB-UniRule"/>
</dbReference>
<keyword evidence="5 6" id="KW-0961">Cell wall biogenesis/degradation</keyword>
<dbReference type="HAMAP" id="MF_00867">
    <property type="entry name" value="KhpB"/>
    <property type="match status" value="1"/>
</dbReference>
<dbReference type="InterPro" id="IPR038008">
    <property type="entry name" value="Jag_KH"/>
</dbReference>
<evidence type="ECO:0000259" key="7">
    <source>
        <dbReference type="PROSITE" id="PS51061"/>
    </source>
</evidence>
<dbReference type="InterPro" id="IPR032782">
    <property type="entry name" value="KhpB_N"/>
</dbReference>
<comment type="domain">
    <text evidence="6">Has an N-terminal Jag-N domain and 2 RNA-binding domains (KH and R3H).</text>
</comment>
<name>A0A1F4S6Y7_UNCSA</name>
<dbReference type="NCBIfam" id="NF041568">
    <property type="entry name" value="Jag_EloR"/>
    <property type="match status" value="1"/>
</dbReference>
<dbReference type="PANTHER" id="PTHR35800">
    <property type="entry name" value="PROTEIN JAG"/>
    <property type="match status" value="1"/>
</dbReference>